<dbReference type="Proteomes" id="UP001056132">
    <property type="component" value="Chromosome 1"/>
</dbReference>
<accession>A0AAE9I0U1</accession>
<gene>
    <name evidence="1" type="ORF">M5D45_04210</name>
</gene>
<proteinExistence type="predicted"/>
<name>A0AAE9I0U1_9BURK</name>
<dbReference type="EMBL" id="CP097330">
    <property type="protein sequence ID" value="URF05049.1"/>
    <property type="molecule type" value="Genomic_DNA"/>
</dbReference>
<protein>
    <submittedName>
        <fullName evidence="1">Uncharacterized protein</fullName>
    </submittedName>
</protein>
<dbReference type="AlphaFoldDB" id="A0AAE9I0U1"/>
<sequence>MERRIKAQGDLDGACFLYTLVNAVSCLRGRAISAGGWQRLVGAIYDPRDFLNGDVGTDRIDQYPDLIAKVIGDYVSLLDRSSTYRVERISDLDHRSILTRRLLSRNSVLIVATQAHWFAVVDVDQDEALTACSVEYLGSPSCYVEEDSTRLQRRYNSRKCVKELVLAYRLSI</sequence>
<evidence type="ECO:0000313" key="2">
    <source>
        <dbReference type="Proteomes" id="UP001056132"/>
    </source>
</evidence>
<reference evidence="1" key="1">
    <citation type="journal article" date="2022" name="Microbiol. Resour. Announc.">
        <title>Genome Sequence of Cupriavidus campinensis Strain G5, a Member of a Bacterial Consortium Capable of Polyethylene Degradation.</title>
        <authorList>
            <person name="Schneider B."/>
            <person name="Pfeiffer F."/>
            <person name="Dyall-Smith M."/>
            <person name="Kunte H.J."/>
        </authorList>
    </citation>
    <scope>NUCLEOTIDE SEQUENCE</scope>
    <source>
        <strain evidence="1">G5</strain>
    </source>
</reference>
<evidence type="ECO:0000313" key="1">
    <source>
        <dbReference type="EMBL" id="URF05049.1"/>
    </source>
</evidence>
<organism evidence="1 2">
    <name type="scientific">Cupriavidus campinensis</name>
    <dbReference type="NCBI Taxonomy" id="151783"/>
    <lineage>
        <taxon>Bacteria</taxon>
        <taxon>Pseudomonadati</taxon>
        <taxon>Pseudomonadota</taxon>
        <taxon>Betaproteobacteria</taxon>
        <taxon>Burkholderiales</taxon>
        <taxon>Burkholderiaceae</taxon>
        <taxon>Cupriavidus</taxon>
    </lineage>
</organism>
<reference evidence="1" key="2">
    <citation type="submission" date="2022-05" db="EMBL/GenBank/DDBJ databases">
        <authorList>
            <person name="Kunte H.-J."/>
        </authorList>
    </citation>
    <scope>NUCLEOTIDE SEQUENCE</scope>
    <source>
        <strain evidence="1">G5</strain>
    </source>
</reference>
<dbReference type="RefSeq" id="WP_250025123.1">
    <property type="nucleotide sequence ID" value="NZ_CP097330.1"/>
</dbReference>
<dbReference type="KEGG" id="ccam:M5D45_04210"/>